<dbReference type="AlphaFoldDB" id="A0A4E0RYH1"/>
<gene>
    <name evidence="3" type="ORF">D915_007855</name>
</gene>
<name>A0A4E0RYH1_FASHE</name>
<evidence type="ECO:0000313" key="4">
    <source>
        <dbReference type="Proteomes" id="UP000230066"/>
    </source>
</evidence>
<dbReference type="EMBL" id="JXXN02003484">
    <property type="protein sequence ID" value="THD21500.1"/>
    <property type="molecule type" value="Genomic_DNA"/>
</dbReference>
<dbReference type="PANTHER" id="PTHR10858">
    <property type="entry name" value="DEOXYRIBONUCLEASE II"/>
    <property type="match status" value="1"/>
</dbReference>
<comment type="caution">
    <text evidence="3">The sequence shown here is derived from an EMBL/GenBank/DDBJ whole genome shotgun (WGS) entry which is preliminary data.</text>
</comment>
<evidence type="ECO:0000256" key="2">
    <source>
        <dbReference type="ARBA" id="ARBA00022801"/>
    </source>
</evidence>
<reference evidence="3" key="1">
    <citation type="submission" date="2019-03" db="EMBL/GenBank/DDBJ databases">
        <title>Improved annotation for the trematode Fasciola hepatica.</title>
        <authorList>
            <person name="Choi Y.-J."/>
            <person name="Martin J."/>
            <person name="Mitreva M."/>
        </authorList>
    </citation>
    <scope>NUCLEOTIDE SEQUENCE [LARGE SCALE GENOMIC DNA]</scope>
</reference>
<dbReference type="GO" id="GO:0006309">
    <property type="term" value="P:apoptotic DNA fragmentation"/>
    <property type="evidence" value="ECO:0007669"/>
    <property type="project" value="TreeGrafter"/>
</dbReference>
<dbReference type="GO" id="GO:0004531">
    <property type="term" value="F:deoxyribonuclease II activity"/>
    <property type="evidence" value="ECO:0007669"/>
    <property type="project" value="InterPro"/>
</dbReference>
<accession>A0A4E0RYH1</accession>
<dbReference type="Proteomes" id="UP000230066">
    <property type="component" value="Unassembled WGS sequence"/>
</dbReference>
<evidence type="ECO:0000313" key="3">
    <source>
        <dbReference type="EMBL" id="THD21500.1"/>
    </source>
</evidence>
<protein>
    <submittedName>
        <fullName evidence="3">Uncharacterized protein</fullName>
    </submittedName>
</protein>
<sequence>MELKFVNPPRLYSSYDDHAKWAATISKSSVNEPENMWTCLGDINRMFSQYHRGGGTMCIKNAVIWEAFSGLVSSTESCNSSRRRT</sequence>
<dbReference type="Pfam" id="PF03265">
    <property type="entry name" value="DNase_II"/>
    <property type="match status" value="1"/>
</dbReference>
<dbReference type="PANTHER" id="PTHR10858:SF23">
    <property type="entry name" value="DEOXYRIBONUCLEASE II"/>
    <property type="match status" value="1"/>
</dbReference>
<keyword evidence="2" id="KW-0378">Hydrolase</keyword>
<keyword evidence="4" id="KW-1185">Reference proteome</keyword>
<organism evidence="3 4">
    <name type="scientific">Fasciola hepatica</name>
    <name type="common">Liver fluke</name>
    <dbReference type="NCBI Taxonomy" id="6192"/>
    <lineage>
        <taxon>Eukaryota</taxon>
        <taxon>Metazoa</taxon>
        <taxon>Spiralia</taxon>
        <taxon>Lophotrochozoa</taxon>
        <taxon>Platyhelminthes</taxon>
        <taxon>Trematoda</taxon>
        <taxon>Digenea</taxon>
        <taxon>Plagiorchiida</taxon>
        <taxon>Echinostomata</taxon>
        <taxon>Echinostomatoidea</taxon>
        <taxon>Fasciolidae</taxon>
        <taxon>Fasciola</taxon>
    </lineage>
</organism>
<comment type="similarity">
    <text evidence="1">Belongs to the DNase II family.</text>
</comment>
<proteinExistence type="inferred from homology"/>
<evidence type="ECO:0000256" key="1">
    <source>
        <dbReference type="ARBA" id="ARBA00007527"/>
    </source>
</evidence>
<dbReference type="InterPro" id="IPR004947">
    <property type="entry name" value="DNase_II"/>
</dbReference>